<protein>
    <recommendedName>
        <fullName evidence="4">Lipoprotein</fullName>
    </recommendedName>
</protein>
<evidence type="ECO:0008006" key="4">
    <source>
        <dbReference type="Google" id="ProtNLM"/>
    </source>
</evidence>
<dbReference type="STRING" id="1229783.C273_02143"/>
<proteinExistence type="predicted"/>
<comment type="caution">
    <text evidence="2">The sequence shown here is derived from an EMBL/GenBank/DDBJ whole genome shotgun (WGS) entry which is preliminary data.</text>
</comment>
<dbReference type="PATRIC" id="fig|1229783.3.peg.433"/>
<evidence type="ECO:0000256" key="1">
    <source>
        <dbReference type="SAM" id="MobiDB-lite"/>
    </source>
</evidence>
<gene>
    <name evidence="2" type="ORF">C273_02143</name>
</gene>
<dbReference type="AlphaFoldDB" id="K9AV99"/>
<feature type="compositionally biased region" description="Basic and acidic residues" evidence="1">
    <location>
        <begin position="188"/>
        <end position="201"/>
    </location>
</feature>
<dbReference type="OrthoDB" id="2414532at2"/>
<accession>K9AV99</accession>
<reference evidence="2 3" key="1">
    <citation type="journal article" date="2013" name="Genome Announc.">
        <title>Genome Sequence of Staphylococcus massiliensis Strain S46, Isolated from the Surface of Healthy Human Skin.</title>
        <authorList>
            <person name="Srivastav R."/>
            <person name="Singh A."/>
            <person name="Jangir P.K."/>
            <person name="Kumari C."/>
            <person name="Muduli S."/>
            <person name="Sharma R."/>
        </authorList>
    </citation>
    <scope>NUCLEOTIDE SEQUENCE [LARGE SCALE GENOMIC DNA]</scope>
    <source>
        <strain evidence="2 3">S46</strain>
    </source>
</reference>
<feature type="compositionally biased region" description="Basic and acidic residues" evidence="1">
    <location>
        <begin position="19"/>
        <end position="65"/>
    </location>
</feature>
<name>K9AV99_9STAP</name>
<keyword evidence="3" id="KW-1185">Reference proteome</keyword>
<feature type="region of interest" description="Disordered" evidence="1">
    <location>
        <begin position="183"/>
        <end position="211"/>
    </location>
</feature>
<evidence type="ECO:0000313" key="3">
    <source>
        <dbReference type="Proteomes" id="UP000009885"/>
    </source>
</evidence>
<dbReference type="EMBL" id="AMSQ01000003">
    <property type="protein sequence ID" value="EKU50031.1"/>
    <property type="molecule type" value="Genomic_DNA"/>
</dbReference>
<organism evidence="2 3">
    <name type="scientific">Staphylococcus massiliensis S46</name>
    <dbReference type="NCBI Taxonomy" id="1229783"/>
    <lineage>
        <taxon>Bacteria</taxon>
        <taxon>Bacillati</taxon>
        <taxon>Bacillota</taxon>
        <taxon>Bacilli</taxon>
        <taxon>Bacillales</taxon>
        <taxon>Staphylococcaceae</taxon>
        <taxon>Staphylococcus</taxon>
    </lineage>
</organism>
<dbReference type="PROSITE" id="PS51257">
    <property type="entry name" value="PROKAR_LIPOPROTEIN"/>
    <property type="match status" value="1"/>
</dbReference>
<evidence type="ECO:0000313" key="2">
    <source>
        <dbReference type="EMBL" id="EKU50031.1"/>
    </source>
</evidence>
<feature type="compositionally biased region" description="Low complexity" evidence="1">
    <location>
        <begin position="66"/>
        <end position="82"/>
    </location>
</feature>
<feature type="compositionally biased region" description="Acidic residues" evidence="1">
    <location>
        <begin position="202"/>
        <end position="211"/>
    </location>
</feature>
<dbReference type="Proteomes" id="UP000009885">
    <property type="component" value="Unassembled WGS sequence"/>
</dbReference>
<dbReference type="RefSeq" id="WP_009382217.1">
    <property type="nucleotide sequence ID" value="NZ_AMSQ01000003.1"/>
</dbReference>
<sequence length="211" mass="24106">MKRLIVLSLASLIVLTSCGHEDKKDDEKKTSEEKKKKDQKETKDKKKKETQDENEAKTQEAKSTEVNENINNQTTNTNNQNTSIQVNVNNITDRNTLVSVLNSGNYSEIEKIHAYNSAVANGVIPQGNVMEGPAIKAYESSLRVENGEEKSIYDMHEENNSENHRTPEEQAAHEAWVNGQIEWSNATSEEREQIRQDRMEENEAEYDEESY</sequence>
<dbReference type="eggNOG" id="ENOG5030PPH">
    <property type="taxonomic scope" value="Bacteria"/>
</dbReference>
<feature type="region of interest" description="Disordered" evidence="1">
    <location>
        <begin position="17"/>
        <end position="82"/>
    </location>
</feature>